<accession>A0A239F0F3</accession>
<dbReference type="Proteomes" id="UP000198280">
    <property type="component" value="Unassembled WGS sequence"/>
</dbReference>
<sequence length="140" mass="15923">MAHIYEYGKKDRRRLERRVSVLPGVQAELDKKRFEIAVRAEALLLQHRKEGVSEIDVEDGHVDKYVILQDSFKTKREAKKLGNVNSALSIEFGHGMVVQKRTDKNGAEFEVIIPAHDGLHILGRAANLPKTKRGKKEKLD</sequence>
<dbReference type="RefSeq" id="WP_089224224.1">
    <property type="nucleotide sequence ID" value="NZ_FZOF01000006.1"/>
</dbReference>
<evidence type="ECO:0000313" key="1">
    <source>
        <dbReference type="EMBL" id="SNS50369.1"/>
    </source>
</evidence>
<organism evidence="1 2">
    <name type="scientific">Actinacidiphila glaucinigra</name>
    <dbReference type="NCBI Taxonomy" id="235986"/>
    <lineage>
        <taxon>Bacteria</taxon>
        <taxon>Bacillati</taxon>
        <taxon>Actinomycetota</taxon>
        <taxon>Actinomycetes</taxon>
        <taxon>Kitasatosporales</taxon>
        <taxon>Streptomycetaceae</taxon>
        <taxon>Actinacidiphila</taxon>
    </lineage>
</organism>
<dbReference type="AlphaFoldDB" id="A0A239F0F3"/>
<dbReference type="Pfam" id="PF17395">
    <property type="entry name" value="DUF5403"/>
    <property type="match status" value="1"/>
</dbReference>
<dbReference type="InterPro" id="IPR039452">
    <property type="entry name" value="DUF5403"/>
</dbReference>
<reference evidence="1" key="1">
    <citation type="submission" date="2017-06" db="EMBL/GenBank/DDBJ databases">
        <authorList>
            <person name="Kim H.J."/>
            <person name="Triplett B.A."/>
        </authorList>
    </citation>
    <scope>NUCLEOTIDE SEQUENCE [LARGE SCALE GENOMIC DNA]</scope>
    <source>
        <strain evidence="1">CGMCC 4.1858</strain>
    </source>
</reference>
<keyword evidence="2" id="KW-1185">Reference proteome</keyword>
<gene>
    <name evidence="1" type="ORF">SAMN05216252_106248</name>
</gene>
<proteinExistence type="predicted"/>
<protein>
    <submittedName>
        <fullName evidence="1">Uncharacterized protein</fullName>
    </submittedName>
</protein>
<dbReference type="EMBL" id="FZOF01000006">
    <property type="protein sequence ID" value="SNS50369.1"/>
    <property type="molecule type" value="Genomic_DNA"/>
</dbReference>
<name>A0A239F0F3_9ACTN</name>
<evidence type="ECO:0000313" key="2">
    <source>
        <dbReference type="Proteomes" id="UP000198280"/>
    </source>
</evidence>